<sequence length="77" mass="8902">MRHGAVQVLFNIVIETLQRIREVSLNPSSSSLHRHCAKANLRACEAKNQTRRHSADLRHSSVASRLYNYCYHRNSNQ</sequence>
<organism evidence="1 2">
    <name type="scientific">Parasponia andersonii</name>
    <name type="common">Sponia andersonii</name>
    <dbReference type="NCBI Taxonomy" id="3476"/>
    <lineage>
        <taxon>Eukaryota</taxon>
        <taxon>Viridiplantae</taxon>
        <taxon>Streptophyta</taxon>
        <taxon>Embryophyta</taxon>
        <taxon>Tracheophyta</taxon>
        <taxon>Spermatophyta</taxon>
        <taxon>Magnoliopsida</taxon>
        <taxon>eudicotyledons</taxon>
        <taxon>Gunneridae</taxon>
        <taxon>Pentapetalae</taxon>
        <taxon>rosids</taxon>
        <taxon>fabids</taxon>
        <taxon>Rosales</taxon>
        <taxon>Cannabaceae</taxon>
        <taxon>Parasponia</taxon>
    </lineage>
</organism>
<comment type="caution">
    <text evidence="1">The sequence shown here is derived from an EMBL/GenBank/DDBJ whole genome shotgun (WGS) entry which is preliminary data.</text>
</comment>
<gene>
    <name evidence="1" type="ORF">PanWU01x14_161670</name>
</gene>
<reference evidence="2" key="1">
    <citation type="submission" date="2016-06" db="EMBL/GenBank/DDBJ databases">
        <title>Parallel loss of symbiosis genes in relatives of nitrogen-fixing non-legume Parasponia.</title>
        <authorList>
            <person name="Van Velzen R."/>
            <person name="Holmer R."/>
            <person name="Bu F."/>
            <person name="Rutten L."/>
            <person name="Van Zeijl A."/>
            <person name="Liu W."/>
            <person name="Santuari L."/>
            <person name="Cao Q."/>
            <person name="Sharma T."/>
            <person name="Shen D."/>
            <person name="Roswanjaya Y."/>
            <person name="Wardhani T."/>
            <person name="Kalhor M.S."/>
            <person name="Jansen J."/>
            <person name="Van den Hoogen J."/>
            <person name="Gungor B."/>
            <person name="Hartog M."/>
            <person name="Hontelez J."/>
            <person name="Verver J."/>
            <person name="Yang W.-C."/>
            <person name="Schijlen E."/>
            <person name="Repin R."/>
            <person name="Schilthuizen M."/>
            <person name="Schranz E."/>
            <person name="Heidstra R."/>
            <person name="Miyata K."/>
            <person name="Fedorova E."/>
            <person name="Kohlen W."/>
            <person name="Bisseling T."/>
            <person name="Smit S."/>
            <person name="Geurts R."/>
        </authorList>
    </citation>
    <scope>NUCLEOTIDE SEQUENCE [LARGE SCALE GENOMIC DNA]</scope>
    <source>
        <strain evidence="2">cv. WU1-14</strain>
    </source>
</reference>
<proteinExistence type="predicted"/>
<name>A0A2P5CDD4_PARAD</name>
<dbReference type="EMBL" id="JXTB01000143">
    <property type="protein sequence ID" value="PON59048.1"/>
    <property type="molecule type" value="Genomic_DNA"/>
</dbReference>
<dbReference type="Proteomes" id="UP000237105">
    <property type="component" value="Unassembled WGS sequence"/>
</dbReference>
<dbReference type="AlphaFoldDB" id="A0A2P5CDD4"/>
<evidence type="ECO:0000313" key="1">
    <source>
        <dbReference type="EMBL" id="PON59048.1"/>
    </source>
</evidence>
<accession>A0A2P5CDD4</accession>
<protein>
    <submittedName>
        <fullName evidence="1">Uncharacterized protein</fullName>
    </submittedName>
</protein>
<evidence type="ECO:0000313" key="2">
    <source>
        <dbReference type="Proteomes" id="UP000237105"/>
    </source>
</evidence>
<keyword evidence="2" id="KW-1185">Reference proteome</keyword>